<evidence type="ECO:0000256" key="1">
    <source>
        <dbReference type="ARBA" id="ARBA00022857"/>
    </source>
</evidence>
<dbReference type="CDD" id="cd05276">
    <property type="entry name" value="p53_inducible_oxidoreductase"/>
    <property type="match status" value="1"/>
</dbReference>
<evidence type="ECO:0000313" key="4">
    <source>
        <dbReference type="EMBL" id="MDC8756062.1"/>
    </source>
</evidence>
<dbReference type="EMBL" id="JAQQXR010000001">
    <property type="protein sequence ID" value="MDC8756062.1"/>
    <property type="molecule type" value="Genomic_DNA"/>
</dbReference>
<dbReference type="InterPro" id="IPR036291">
    <property type="entry name" value="NAD(P)-bd_dom_sf"/>
</dbReference>
<dbReference type="InterPro" id="IPR020843">
    <property type="entry name" value="ER"/>
</dbReference>
<sequence>MRAIEISQPGPADVLQLTERPLPSLKPGELLIKVHAAGVNRPDVFQRLGQYAPPPGASDLPGLEVAGEIVDGDLAGSGFSKGDMVCALVQGGGYAEYCAAPAGQCLPMPAGLSPLQAASLPENYFTVWSNVFDRAGLSAGETLLVQGGSSGIGVTAIQIAAALGHRVFATAGSDDKCRACEALGAERGINYRSEDFAGVAKALTDGRGVDVILDMVGGDYLQREINCLADDGRIGLIALLGGAKANIDLGQILRRRLSISGSTLRPRPVAFKAAIAAQLRATVWPLLEAGTIKPVIYQTFPLAQAAQAHALMESSAHVGKIMLQVI</sequence>
<dbReference type="SMART" id="SM00829">
    <property type="entry name" value="PKS_ER"/>
    <property type="match status" value="1"/>
</dbReference>
<comment type="caution">
    <text evidence="4">The sequence shown here is derived from an EMBL/GenBank/DDBJ whole genome shotgun (WGS) entry which is preliminary data.</text>
</comment>
<dbReference type="PANTHER" id="PTHR48106">
    <property type="entry name" value="QUINONE OXIDOREDUCTASE PIG3-RELATED"/>
    <property type="match status" value="1"/>
</dbReference>
<dbReference type="RefSeq" id="WP_273668690.1">
    <property type="nucleotide sequence ID" value="NZ_JAQQXR010000001.1"/>
</dbReference>
<dbReference type="Proteomes" id="UP001221208">
    <property type="component" value="Unassembled WGS sequence"/>
</dbReference>
<dbReference type="PANTHER" id="PTHR48106:SF8">
    <property type="entry name" value="OS02G0805600 PROTEIN"/>
    <property type="match status" value="1"/>
</dbReference>
<dbReference type="Pfam" id="PF08240">
    <property type="entry name" value="ADH_N"/>
    <property type="match status" value="1"/>
</dbReference>
<keyword evidence="2" id="KW-0560">Oxidoreductase</keyword>
<evidence type="ECO:0000259" key="3">
    <source>
        <dbReference type="SMART" id="SM00829"/>
    </source>
</evidence>
<dbReference type="InterPro" id="IPR014189">
    <property type="entry name" value="Quinone_OxRdtase_PIG3"/>
</dbReference>
<evidence type="ECO:0000313" key="5">
    <source>
        <dbReference type="Proteomes" id="UP001221208"/>
    </source>
</evidence>
<gene>
    <name evidence="4" type="ORF">OIK44_00500</name>
</gene>
<dbReference type="Pfam" id="PF00107">
    <property type="entry name" value="ADH_zinc_N"/>
    <property type="match status" value="1"/>
</dbReference>
<name>A0ABT5JTI7_9BURK</name>
<dbReference type="InterPro" id="IPR013154">
    <property type="entry name" value="ADH-like_N"/>
</dbReference>
<reference evidence="4 5" key="1">
    <citation type="submission" date="2022-10" db="EMBL/GenBank/DDBJ databases">
        <title>Janthinobacterium sp. hw3 Genome sequencing.</title>
        <authorList>
            <person name="Park S."/>
        </authorList>
    </citation>
    <scope>NUCLEOTIDE SEQUENCE [LARGE SCALE GENOMIC DNA]</scope>
    <source>
        <strain evidence="5">hw3</strain>
    </source>
</reference>
<evidence type="ECO:0000256" key="2">
    <source>
        <dbReference type="ARBA" id="ARBA00023002"/>
    </source>
</evidence>
<dbReference type="NCBIfam" id="TIGR02824">
    <property type="entry name" value="quinone_pig3"/>
    <property type="match status" value="1"/>
</dbReference>
<dbReference type="Gene3D" id="3.90.180.10">
    <property type="entry name" value="Medium-chain alcohol dehydrogenases, catalytic domain"/>
    <property type="match status" value="1"/>
</dbReference>
<keyword evidence="1" id="KW-0521">NADP</keyword>
<organism evidence="4 5">
    <name type="scientific">Janthinobacterium fluminis</name>
    <dbReference type="NCBI Taxonomy" id="2987524"/>
    <lineage>
        <taxon>Bacteria</taxon>
        <taxon>Pseudomonadati</taxon>
        <taxon>Pseudomonadota</taxon>
        <taxon>Betaproteobacteria</taxon>
        <taxon>Burkholderiales</taxon>
        <taxon>Oxalobacteraceae</taxon>
        <taxon>Janthinobacterium</taxon>
    </lineage>
</organism>
<protein>
    <submittedName>
        <fullName evidence="4">NAD(P)H-quinone oxidoreductase</fullName>
    </submittedName>
</protein>
<accession>A0ABT5JTI7</accession>
<proteinExistence type="predicted"/>
<dbReference type="SUPFAM" id="SSF50129">
    <property type="entry name" value="GroES-like"/>
    <property type="match status" value="1"/>
</dbReference>
<dbReference type="Gene3D" id="3.40.50.720">
    <property type="entry name" value="NAD(P)-binding Rossmann-like Domain"/>
    <property type="match status" value="1"/>
</dbReference>
<dbReference type="InterPro" id="IPR011032">
    <property type="entry name" value="GroES-like_sf"/>
</dbReference>
<keyword evidence="5" id="KW-1185">Reference proteome</keyword>
<feature type="domain" description="Enoyl reductase (ER)" evidence="3">
    <location>
        <begin position="10"/>
        <end position="323"/>
    </location>
</feature>
<dbReference type="InterPro" id="IPR013149">
    <property type="entry name" value="ADH-like_C"/>
</dbReference>
<dbReference type="SUPFAM" id="SSF51735">
    <property type="entry name" value="NAD(P)-binding Rossmann-fold domains"/>
    <property type="match status" value="1"/>
</dbReference>